<accession>A0A3N7HLP8</accession>
<dbReference type="EMBL" id="QUSW01000007">
    <property type="protein sequence ID" value="RQP22503.1"/>
    <property type="molecule type" value="Genomic_DNA"/>
</dbReference>
<proteinExistence type="predicted"/>
<gene>
    <name evidence="1" type="ORF">DZC73_23045</name>
</gene>
<dbReference type="GO" id="GO:0006508">
    <property type="term" value="P:proteolysis"/>
    <property type="evidence" value="ECO:0007669"/>
    <property type="project" value="InterPro"/>
</dbReference>
<organism evidence="1 2">
    <name type="scientific">Piscinibacter terrae</name>
    <dbReference type="NCBI Taxonomy" id="2496871"/>
    <lineage>
        <taxon>Bacteria</taxon>
        <taxon>Pseudomonadati</taxon>
        <taxon>Pseudomonadota</taxon>
        <taxon>Betaproteobacteria</taxon>
        <taxon>Burkholderiales</taxon>
        <taxon>Sphaerotilaceae</taxon>
        <taxon>Piscinibacter</taxon>
    </lineage>
</organism>
<dbReference type="InterPro" id="IPR001563">
    <property type="entry name" value="Peptidase_S10"/>
</dbReference>
<comment type="caution">
    <text evidence="1">The sequence shown here is derived from an EMBL/GenBank/DDBJ whole genome shotgun (WGS) entry which is preliminary data.</text>
</comment>
<keyword evidence="2" id="KW-1185">Reference proteome</keyword>
<evidence type="ECO:0000313" key="1">
    <source>
        <dbReference type="EMBL" id="RQP22503.1"/>
    </source>
</evidence>
<dbReference type="SUPFAM" id="SSF53474">
    <property type="entry name" value="alpha/beta-Hydrolases"/>
    <property type="match status" value="1"/>
</dbReference>
<reference evidence="1 2" key="1">
    <citation type="submission" date="2018-08" db="EMBL/GenBank/DDBJ databases">
        <authorList>
            <person name="Khan S.A."/>
            <person name="Jeon C.O."/>
            <person name="Chun B.H."/>
            <person name="Jeong S.E."/>
        </authorList>
    </citation>
    <scope>NUCLEOTIDE SEQUENCE [LARGE SCALE GENOMIC DNA]</scope>
    <source>
        <strain evidence="1 2">S-16</strain>
    </source>
</reference>
<dbReference type="Proteomes" id="UP000267464">
    <property type="component" value="Unassembled WGS sequence"/>
</dbReference>
<dbReference type="Pfam" id="PF00450">
    <property type="entry name" value="Peptidase_S10"/>
    <property type="match status" value="1"/>
</dbReference>
<dbReference type="GO" id="GO:0004185">
    <property type="term" value="F:serine-type carboxypeptidase activity"/>
    <property type="evidence" value="ECO:0007669"/>
    <property type="project" value="InterPro"/>
</dbReference>
<dbReference type="AlphaFoldDB" id="A0A3N7HLP8"/>
<dbReference type="OrthoDB" id="9770107at2"/>
<dbReference type="Gene3D" id="3.40.50.1820">
    <property type="entry name" value="alpha/beta hydrolase"/>
    <property type="match status" value="1"/>
</dbReference>
<evidence type="ECO:0000313" key="2">
    <source>
        <dbReference type="Proteomes" id="UP000267464"/>
    </source>
</evidence>
<sequence length="515" mass="53472">MAAVASIGLASCGGGGGGGGTAPPAACPSPPPAPVVQDSLTDSTVYSTSASASLSACAVEAAAATKHSITLGGTPLAYTATAGHLVARDPGTNAEEASFFYVAYTADGANPATRPVTFFYNGGPGSASIWLHLGSFGPKRLVTGDPATNAPTPFPLVDNAETLLDVSDLVFVDAIGTGYSEAISPNTNQSFWGVDKDAAAFRDFIVRYLAANGRNASPKFLFGESYGTTRTGVLSHLMETAGVSLKGIVLQSSVLNYATNCDQVTMTVSCAGYLPTYGEVGAYYSLTNPVPTDSGTYAAQMRSFTSSTYDPALADWLASRTPPSAGLATQLQNLTGLPASQWVTKLNVDPGTFQFNLVAGKLIGRYDARVSAPTGSALASEGDPSSTFISAQFGAAIGPYLSNTLHYANASSYVTLSNAINTWNFSHDGKGVPDVVPDLAAAMAQNPALKVLSVNGYHDLATPFHQTERDLARLDPNPNIAIKVYDGGHMTYLDDASRVKEGADVRTFYQSLLSR</sequence>
<protein>
    <submittedName>
        <fullName evidence="1">Peptidase S10</fullName>
    </submittedName>
</protein>
<reference evidence="1 2" key="2">
    <citation type="submission" date="2018-12" db="EMBL/GenBank/DDBJ databases">
        <title>Rhizobacter gummiphilus sp. nov., a rubber-degrading bacterium isolated from the soil of a botanical garden in Japan.</title>
        <authorList>
            <person name="Shunsuke S.S."/>
        </authorList>
    </citation>
    <scope>NUCLEOTIDE SEQUENCE [LARGE SCALE GENOMIC DNA]</scope>
    <source>
        <strain evidence="1 2">S-16</strain>
    </source>
</reference>
<name>A0A3N7HLP8_9BURK</name>
<dbReference type="InterPro" id="IPR029058">
    <property type="entry name" value="AB_hydrolase_fold"/>
</dbReference>